<dbReference type="GO" id="GO:0006508">
    <property type="term" value="P:proteolysis"/>
    <property type="evidence" value="ECO:0007669"/>
    <property type="project" value="UniProtKB-KW"/>
</dbReference>
<dbReference type="GO" id="GO:0005524">
    <property type="term" value="F:ATP binding"/>
    <property type="evidence" value="ECO:0007669"/>
    <property type="project" value="InterPro"/>
</dbReference>
<dbReference type="InterPro" id="IPR027417">
    <property type="entry name" value="P-loop_NTPase"/>
</dbReference>
<evidence type="ECO:0000313" key="5">
    <source>
        <dbReference type="Proteomes" id="UP000053030"/>
    </source>
</evidence>
<keyword evidence="4" id="KW-0436">Ligase</keyword>
<dbReference type="Pfam" id="PF05362">
    <property type="entry name" value="Lon_C"/>
    <property type="match status" value="1"/>
</dbReference>
<proteinExistence type="inferred from homology"/>
<feature type="active site" evidence="2">
    <location>
        <position position="545"/>
    </location>
</feature>
<name>A0A837NHY2_9GAMM</name>
<comment type="similarity">
    <text evidence="2">Belongs to the peptidase S16 family.</text>
</comment>
<gene>
    <name evidence="4" type="ORF">AFK76_07300</name>
</gene>
<dbReference type="Gene3D" id="1.10.8.60">
    <property type="match status" value="1"/>
</dbReference>
<keyword evidence="2" id="KW-0720">Serine protease</keyword>
<comment type="caution">
    <text evidence="4">The sequence shown here is derived from an EMBL/GenBank/DDBJ whole genome shotgun (WGS) entry which is preliminary data.</text>
</comment>
<dbReference type="Gene3D" id="3.40.50.300">
    <property type="entry name" value="P-loop containing nucleotide triphosphate hydrolases"/>
    <property type="match status" value="1"/>
</dbReference>
<comment type="catalytic activity">
    <reaction evidence="2">
        <text>Hydrolysis of proteins in presence of ATP.</text>
        <dbReference type="EC" id="3.4.21.53"/>
    </reaction>
</comment>
<evidence type="ECO:0000313" key="4">
    <source>
        <dbReference type="EMBL" id="KPD23925.1"/>
    </source>
</evidence>
<dbReference type="OrthoDB" id="9758568at2"/>
<dbReference type="PROSITE" id="PS51786">
    <property type="entry name" value="LON_PROTEOLYTIC"/>
    <property type="match status" value="1"/>
</dbReference>
<dbReference type="InterPro" id="IPR046843">
    <property type="entry name" value="LonB_AAA-LID"/>
</dbReference>
<dbReference type="AlphaFoldDB" id="A0A837NHY2"/>
<dbReference type="GO" id="GO:0030163">
    <property type="term" value="P:protein catabolic process"/>
    <property type="evidence" value="ECO:0007669"/>
    <property type="project" value="InterPro"/>
</dbReference>
<dbReference type="EMBL" id="LHSG01000005">
    <property type="protein sequence ID" value="KPD23925.1"/>
    <property type="molecule type" value="Genomic_DNA"/>
</dbReference>
<dbReference type="SUPFAM" id="SSF54211">
    <property type="entry name" value="Ribosomal protein S5 domain 2-like"/>
    <property type="match status" value="1"/>
</dbReference>
<reference evidence="4 5" key="1">
    <citation type="submission" date="2015-08" db="EMBL/GenBank/DDBJ databases">
        <title>Genome sequencing and assembly of the deep-sea bacterium Idiomarina zobellii.</title>
        <authorList>
            <person name="Mithoefer S.D."/>
            <person name="Rheaume B.A."/>
            <person name="MacLea K.S."/>
        </authorList>
    </citation>
    <scope>NUCLEOTIDE SEQUENCE [LARGE SCALE GENOMIC DNA]</scope>
    <source>
        <strain evidence="4 5">KMM 231</strain>
    </source>
</reference>
<dbReference type="InterPro" id="IPR027065">
    <property type="entry name" value="Lon_Prtase"/>
</dbReference>
<evidence type="ECO:0000259" key="3">
    <source>
        <dbReference type="PROSITE" id="PS51786"/>
    </source>
</evidence>
<dbReference type="GO" id="GO:0004252">
    <property type="term" value="F:serine-type endopeptidase activity"/>
    <property type="evidence" value="ECO:0007669"/>
    <property type="project" value="UniProtKB-UniRule"/>
</dbReference>
<evidence type="ECO:0000256" key="1">
    <source>
        <dbReference type="ARBA" id="ARBA00022670"/>
    </source>
</evidence>
<protein>
    <recommendedName>
        <fullName evidence="2">endopeptidase La</fullName>
        <ecNumber evidence="2">3.4.21.53</ecNumber>
    </recommendedName>
</protein>
<dbReference type="InterPro" id="IPR008269">
    <property type="entry name" value="Lon_proteolytic"/>
</dbReference>
<dbReference type="PANTHER" id="PTHR10046">
    <property type="entry name" value="ATP DEPENDENT LON PROTEASE FAMILY MEMBER"/>
    <property type="match status" value="1"/>
</dbReference>
<dbReference type="Pfam" id="PF13654">
    <property type="entry name" value="AAA_32"/>
    <property type="match status" value="1"/>
</dbReference>
<dbReference type="Pfam" id="PF20436">
    <property type="entry name" value="LonB_AAA-LID"/>
    <property type="match status" value="1"/>
</dbReference>
<dbReference type="InterPro" id="IPR020568">
    <property type="entry name" value="Ribosomal_Su5_D2-typ_SF"/>
</dbReference>
<organism evidence="4 5">
    <name type="scientific">Idiomarina zobellii</name>
    <dbReference type="NCBI Taxonomy" id="86103"/>
    <lineage>
        <taxon>Bacteria</taxon>
        <taxon>Pseudomonadati</taxon>
        <taxon>Pseudomonadota</taxon>
        <taxon>Gammaproteobacteria</taxon>
        <taxon>Alteromonadales</taxon>
        <taxon>Idiomarinaceae</taxon>
        <taxon>Idiomarina</taxon>
    </lineage>
</organism>
<feature type="domain" description="Lon proteolytic" evidence="3">
    <location>
        <begin position="412"/>
        <end position="607"/>
    </location>
</feature>
<dbReference type="Proteomes" id="UP000053030">
    <property type="component" value="Unassembled WGS sequence"/>
</dbReference>
<dbReference type="GO" id="GO:0016874">
    <property type="term" value="F:ligase activity"/>
    <property type="evidence" value="ECO:0007669"/>
    <property type="project" value="UniProtKB-KW"/>
</dbReference>
<dbReference type="InterPro" id="IPR041699">
    <property type="entry name" value="AAA_32"/>
</dbReference>
<evidence type="ECO:0000256" key="2">
    <source>
        <dbReference type="PROSITE-ProRule" id="PRU01122"/>
    </source>
</evidence>
<keyword evidence="5" id="KW-1185">Reference proteome</keyword>
<feature type="active site" evidence="2">
    <location>
        <position position="502"/>
    </location>
</feature>
<dbReference type="Gene3D" id="3.30.230.10">
    <property type="match status" value="1"/>
</dbReference>
<sequence length="638" mass="71926">MKLDYKALQPDIETWLKSFPAELSENPLVGQSRAAKAFGDSLQQHGTYSNIYALFSPGILKRDVLNAYFNEHQWEYSSWYDWVYMANPKDALRPVAVNIPSGSAESFLEAVWAFINLPKDNREEAYKEITQTYDTHKLRDYMQQIRDVAPEDIQGEQLASILVAHEHPAPYYYCDRVTEERLFGHIGVQAIEGTVRSELHLIEPGLIHKANGGVLAIEVAELLEDIKLWKRLKNVIECSELEWSAAKPDSGTAFFYRPEPVPVNLKVILLGSRNEYAQLREYDEDFDHFFPFLADFHGHYATQNEPVAPYFDYLNYVWQIADVLPLSQSGYAGLLKVCARYTDYQQELTLNSVRLLQVLREANSCALERQQTEIDKQAIDDALQQQRDREGNLAELSRRSILEQQVRIDTHGEAIGQLNGLTVVTMGGSEFGEPSRITATIHYGDGDIIDIERKSDLSGNIHTKGVMILSAYLANQFARYAPLSVSATVVFEQSYYEVDGDSASLGELCCLLSALANIPLKQSLAITGAVDQFGNVQSIGAVNEKIEGYYALCKERGLNGEQGVIIPVSNKHQLNLNEEVIDAVKQGNFHIYAVAHVEEALEILSSCRADNFFQKVKENTLEDDESGQPIGFWRRLFS</sequence>
<dbReference type="PRINTS" id="PR00830">
    <property type="entry name" value="ENDOLAPTASE"/>
</dbReference>
<keyword evidence="1 2" id="KW-0645">Protease</keyword>
<dbReference type="RefSeq" id="WP_053953644.1">
    <property type="nucleotide sequence ID" value="NZ_FNCB01000004.1"/>
</dbReference>
<dbReference type="InterPro" id="IPR014721">
    <property type="entry name" value="Ribsml_uS5_D2-typ_fold_subgr"/>
</dbReference>
<accession>A0A837NHY2</accession>
<dbReference type="EC" id="3.4.21.53" evidence="2"/>
<keyword evidence="2" id="KW-0378">Hydrolase</keyword>
<dbReference type="GO" id="GO:0004176">
    <property type="term" value="F:ATP-dependent peptidase activity"/>
    <property type="evidence" value="ECO:0007669"/>
    <property type="project" value="UniProtKB-UniRule"/>
</dbReference>